<protein>
    <recommendedName>
        <fullName evidence="2">PiggyBac transposable element-derived protein domain-containing protein</fullName>
    </recommendedName>
</protein>
<feature type="region of interest" description="Disordered" evidence="1">
    <location>
        <begin position="557"/>
        <end position="583"/>
    </location>
</feature>
<dbReference type="AlphaFoldDB" id="A0AAE1QFE9"/>
<feature type="compositionally biased region" description="Acidic residues" evidence="1">
    <location>
        <begin position="40"/>
        <end position="52"/>
    </location>
</feature>
<sequence>MDELAGFDITTFYTRERTRQLCRANEGIIPVQQDNGVSDESSDEDEELEDTILPDRHTGELGVDVTGTSKNKTDEEEEINEENICVIDIPTGNLEVIQDPPVPSTSSSTTRVPKYPRRILWTRKTHTSPSPMPTFEPNDDETSNRSESDVYVGNPLWYFKQFFTTELLDIIVYQFNLYATQQNVNKPLHLTKEELEQWLGLLIHFSIIRTLQTRLHWSGELFGRYRDYTAMVMSRNRWEAIKTNLHLRDNNDEINNDKLFKIRPLVDHLRKKFQELPMQQNVCIDEQMVPFKGRHIMKQYLPLKPKKWGFKIFVLADSGGLIHDFIPYTGPIQAVTKEGIPDLGASSNIVLHLAETIPSDRNHCLYFDNWFNAVPLETHLAERSIWCCGTVRPNRVPGLNFSSDTELKKKGRGTMEEWQSSGEGSQLTAVKWFDNKGVTLLSIFAGSQTIHTAQRYDRTVKKFVEIQQPNIVKLYNTNMGGVDLADCLLSLYRIPVRSKKYYHRLIFHMIDMAINQAWLLYRRGYEAKRIPQEKRHPLLSFRMAVSESLIRTGNIVKRGRPSSNEKTADPPKKRRQQMSQVRPQMDVRLDKVGHFPEVKNPRLYCKRLGCKRRTNIRCIKCNVNLCLNEKNNCFLQFHN</sequence>
<feature type="region of interest" description="Disordered" evidence="1">
    <location>
        <begin position="31"/>
        <end position="79"/>
    </location>
</feature>
<evidence type="ECO:0000259" key="2">
    <source>
        <dbReference type="Pfam" id="PF13843"/>
    </source>
</evidence>
<evidence type="ECO:0000313" key="3">
    <source>
        <dbReference type="EMBL" id="KAK4324292.1"/>
    </source>
</evidence>
<name>A0AAE1QFE9_9EUCA</name>
<feature type="domain" description="PiggyBac transposable element-derived protein" evidence="2">
    <location>
        <begin position="155"/>
        <end position="518"/>
    </location>
</feature>
<feature type="region of interest" description="Disordered" evidence="1">
    <location>
        <begin position="123"/>
        <end position="147"/>
    </location>
</feature>
<dbReference type="InterPro" id="IPR029526">
    <property type="entry name" value="PGBD"/>
</dbReference>
<organism evidence="3 4">
    <name type="scientific">Petrolisthes manimaculis</name>
    <dbReference type="NCBI Taxonomy" id="1843537"/>
    <lineage>
        <taxon>Eukaryota</taxon>
        <taxon>Metazoa</taxon>
        <taxon>Ecdysozoa</taxon>
        <taxon>Arthropoda</taxon>
        <taxon>Crustacea</taxon>
        <taxon>Multicrustacea</taxon>
        <taxon>Malacostraca</taxon>
        <taxon>Eumalacostraca</taxon>
        <taxon>Eucarida</taxon>
        <taxon>Decapoda</taxon>
        <taxon>Pleocyemata</taxon>
        <taxon>Anomura</taxon>
        <taxon>Galatheoidea</taxon>
        <taxon>Porcellanidae</taxon>
        <taxon>Petrolisthes</taxon>
    </lineage>
</organism>
<dbReference type="EMBL" id="JAWZYT010000373">
    <property type="protein sequence ID" value="KAK4324292.1"/>
    <property type="molecule type" value="Genomic_DNA"/>
</dbReference>
<dbReference type="PANTHER" id="PTHR47272:SF1">
    <property type="entry name" value="PIGGYBAC TRANSPOSABLE ELEMENT-DERIVED PROTEIN 3-LIKE"/>
    <property type="match status" value="1"/>
</dbReference>
<gene>
    <name evidence="3" type="ORF">Pmani_005132</name>
</gene>
<proteinExistence type="predicted"/>
<evidence type="ECO:0000313" key="4">
    <source>
        <dbReference type="Proteomes" id="UP001292094"/>
    </source>
</evidence>
<keyword evidence="4" id="KW-1185">Reference proteome</keyword>
<accession>A0AAE1QFE9</accession>
<evidence type="ECO:0000256" key="1">
    <source>
        <dbReference type="SAM" id="MobiDB-lite"/>
    </source>
</evidence>
<reference evidence="3" key="1">
    <citation type="submission" date="2023-11" db="EMBL/GenBank/DDBJ databases">
        <title>Genome assemblies of two species of porcelain crab, Petrolisthes cinctipes and Petrolisthes manimaculis (Anomura: Porcellanidae).</title>
        <authorList>
            <person name="Angst P."/>
        </authorList>
    </citation>
    <scope>NUCLEOTIDE SEQUENCE</scope>
    <source>
        <strain evidence="3">PB745_02</strain>
        <tissue evidence="3">Gill</tissue>
    </source>
</reference>
<comment type="caution">
    <text evidence="3">The sequence shown here is derived from an EMBL/GenBank/DDBJ whole genome shotgun (WGS) entry which is preliminary data.</text>
</comment>
<dbReference type="Pfam" id="PF13843">
    <property type="entry name" value="DDE_Tnp_1_7"/>
    <property type="match status" value="1"/>
</dbReference>
<dbReference type="Proteomes" id="UP001292094">
    <property type="component" value="Unassembled WGS sequence"/>
</dbReference>
<dbReference type="PANTHER" id="PTHR47272">
    <property type="entry name" value="DDE_TNP_1_7 DOMAIN-CONTAINING PROTEIN"/>
    <property type="match status" value="1"/>
</dbReference>